<dbReference type="AlphaFoldDB" id="A0A1I1LA71"/>
<feature type="chain" id="PRO_5011686881" evidence="1">
    <location>
        <begin position="22"/>
        <end position="250"/>
    </location>
</feature>
<dbReference type="STRING" id="927664.SAMN05421780_108134"/>
<evidence type="ECO:0000259" key="2">
    <source>
        <dbReference type="Pfam" id="PF13568"/>
    </source>
</evidence>
<dbReference type="EMBL" id="FOLE01000008">
    <property type="protein sequence ID" value="SFC69891.1"/>
    <property type="molecule type" value="Genomic_DNA"/>
</dbReference>
<dbReference type="OrthoDB" id="947434at2"/>
<evidence type="ECO:0000256" key="1">
    <source>
        <dbReference type="SAM" id="SignalP"/>
    </source>
</evidence>
<dbReference type="Pfam" id="PF13568">
    <property type="entry name" value="OMP_b-brl_2"/>
    <property type="match status" value="1"/>
</dbReference>
<name>A0A1I1LA71_9BACT</name>
<feature type="domain" description="Outer membrane protein beta-barrel" evidence="2">
    <location>
        <begin position="36"/>
        <end position="212"/>
    </location>
</feature>
<gene>
    <name evidence="3" type="ORF">SAMN05421780_108134</name>
</gene>
<dbReference type="RefSeq" id="WP_091514041.1">
    <property type="nucleotide sequence ID" value="NZ_FOLE01000008.1"/>
</dbReference>
<proteinExistence type="predicted"/>
<sequence length="250" mass="28046">MKKIVLIFGVLAALSTQVATAQYVNLPPAATPVLRSKIQLGLSAGAGVSRTRIADSPYSMKWRTSAQIGLTSRYYFKDEKTYLQADFLLNRRGYNIDYNTKQLGSMGSDTISTNIKGFQNIYYLDLPIMVGTFLDKKKKWSAYAGLTFSLRAFSVFDYSGKTVYTTPDTIYVTHIKQRDYSNNAIDLVDLGFCAGLRYHLRPKLNIFARYSRDLAGVSLGEAGGLTNRNANVWAVAGVELYLQEFKNIFW</sequence>
<dbReference type="Proteomes" id="UP000199514">
    <property type="component" value="Unassembled WGS sequence"/>
</dbReference>
<evidence type="ECO:0000313" key="3">
    <source>
        <dbReference type="EMBL" id="SFC69891.1"/>
    </source>
</evidence>
<reference evidence="3 4" key="1">
    <citation type="submission" date="2016-10" db="EMBL/GenBank/DDBJ databases">
        <authorList>
            <person name="de Groot N.N."/>
        </authorList>
    </citation>
    <scope>NUCLEOTIDE SEQUENCE [LARGE SCALE GENOMIC DNA]</scope>
    <source>
        <strain evidence="3 4">DSM 6793</strain>
    </source>
</reference>
<evidence type="ECO:0000313" key="4">
    <source>
        <dbReference type="Proteomes" id="UP000199514"/>
    </source>
</evidence>
<accession>A0A1I1LA71</accession>
<protein>
    <submittedName>
        <fullName evidence="3">Outer membrane protein beta-barrel domain-containing protein</fullName>
    </submittedName>
</protein>
<keyword evidence="4" id="KW-1185">Reference proteome</keyword>
<feature type="signal peptide" evidence="1">
    <location>
        <begin position="1"/>
        <end position="21"/>
    </location>
</feature>
<keyword evidence="1" id="KW-0732">Signal</keyword>
<organism evidence="3 4">
    <name type="scientific">Flexibacter flexilis DSM 6793</name>
    <dbReference type="NCBI Taxonomy" id="927664"/>
    <lineage>
        <taxon>Bacteria</taxon>
        <taxon>Pseudomonadati</taxon>
        <taxon>Bacteroidota</taxon>
        <taxon>Cytophagia</taxon>
        <taxon>Cytophagales</taxon>
        <taxon>Flexibacteraceae</taxon>
        <taxon>Flexibacter</taxon>
    </lineage>
</organism>
<dbReference type="InterPro" id="IPR025665">
    <property type="entry name" value="Beta-barrel_OMP_2"/>
</dbReference>